<feature type="compositionally biased region" description="Low complexity" evidence="1">
    <location>
        <begin position="2425"/>
        <end position="2441"/>
    </location>
</feature>
<dbReference type="EnsemblBacteria" id="CAD14589">
    <property type="protein sequence ID" value="CAD14589"/>
    <property type="gene ID" value="RSc0887"/>
</dbReference>
<dbReference type="InterPro" id="IPR011050">
    <property type="entry name" value="Pectin_lyase_fold/virulence"/>
</dbReference>
<evidence type="ECO:0000313" key="4">
    <source>
        <dbReference type="Proteomes" id="UP000001436"/>
    </source>
</evidence>
<dbReference type="Proteomes" id="UP000001436">
    <property type="component" value="Chromosome"/>
</dbReference>
<dbReference type="Gene3D" id="2.160.20.10">
    <property type="entry name" value="Single-stranded right-handed beta-helix, Pectin lyase-like"/>
    <property type="match status" value="1"/>
</dbReference>
<feature type="domain" description="Filamentous haemagglutinin FhaB/tRNA nuclease CdiA-like TPS" evidence="2">
    <location>
        <begin position="88"/>
        <end position="209"/>
    </location>
</feature>
<dbReference type="NCBIfam" id="TIGR01731">
    <property type="entry name" value="fil_hemag_20aa"/>
    <property type="match status" value="22"/>
</dbReference>
<feature type="region of interest" description="Disordered" evidence="1">
    <location>
        <begin position="2103"/>
        <end position="2143"/>
    </location>
</feature>
<feature type="compositionally biased region" description="Low complexity" evidence="1">
    <location>
        <begin position="2112"/>
        <end position="2143"/>
    </location>
</feature>
<dbReference type="HOGENOM" id="CLU_000043_2_0_4"/>
<dbReference type="SUPFAM" id="SSF51126">
    <property type="entry name" value="Pectin lyase-like"/>
    <property type="match status" value="1"/>
</dbReference>
<dbReference type="NCBIfam" id="TIGR01901">
    <property type="entry name" value="adhes_NPXG"/>
    <property type="match status" value="1"/>
</dbReference>
<feature type="compositionally biased region" description="Basic and acidic residues" evidence="1">
    <location>
        <begin position="2529"/>
        <end position="2540"/>
    </location>
</feature>
<keyword evidence="4" id="KW-1185">Reference proteome</keyword>
<dbReference type="InterPro" id="IPR008638">
    <property type="entry name" value="FhaB/CdiA-like_TPS"/>
</dbReference>
<evidence type="ECO:0000259" key="2">
    <source>
        <dbReference type="SMART" id="SM00912"/>
    </source>
</evidence>
<dbReference type="STRING" id="267608.RSc0887"/>
<dbReference type="SMART" id="SM00912">
    <property type="entry name" value="Haemagg_act"/>
    <property type="match status" value="1"/>
</dbReference>
<dbReference type="KEGG" id="rso:RSc0887"/>
<dbReference type="InterPro" id="IPR024973">
    <property type="entry name" value="ESPR"/>
</dbReference>
<accession>Q8Y106</accession>
<dbReference type="Pfam" id="PF13018">
    <property type="entry name" value="ESPR"/>
    <property type="match status" value="1"/>
</dbReference>
<feature type="region of interest" description="Disordered" evidence="1">
    <location>
        <begin position="2423"/>
        <end position="2453"/>
    </location>
</feature>
<dbReference type="Pfam" id="PF05860">
    <property type="entry name" value="TPS"/>
    <property type="match status" value="1"/>
</dbReference>
<dbReference type="RefSeq" id="WP_011000839.1">
    <property type="nucleotide sequence ID" value="NC_003295.1"/>
</dbReference>
<sequence length="3501" mass="348423">MNAKCYRTVFNAVRGMLVAVEESARSTGKGRQSGGQAGATAPASAASAARFAVLPVVFGAWCALGLPYAVQAQVVAAPGSGAHVIQTQNGLQQVNIARPNGSGVSLNTYTQFNVPSQGTLLNNAPGITQTQLAGYINGNPNLLPGGSARIIVNQVTSTSPSTLQGYLEVAGPRAEVVIANPNGILVNGGGFINTSRATLTTGVPVFGGSGSLDAYRVTGGQITVQGAGLNASNVDQVDLIARAVSVNASVYANQLNVVAGANQVDRSTLGATPIAGDGAAPANGIDVSQLGGMYANKILLASTEKGVGVSLRGVAAAQAGDLTLTSQGKLVLAGQTNASGNLSVSAQGGIDNTGTTYGRQSASLSTSGDLTNSGTLAAQQNLGINANNVASSGTLGAGVNSDGSFAHAGDLSVVAGGSMSATGQNVAGGNATLQGASVNLAGSQTSANGNLNLNAQTGNLDLTGATASAGGALSANAQGALINDRGHLASQGATAITAGSLSNQNGQIVSQSTLSANIAGVLANQGGTLQAAGALNANAGSLDNTAGHIASLNTDGLNLTTTGLLNNAQGGTIGGNGNVTVQAGQLTNSSSISAVQNLGVSTAQSLANAGTLAANGNTTVSAGTTLTNAGGTIAAGQRTNVSAATLDNSAGTLTGNQLALAAANLINRNGSITQSGTGPITIGVSGTLDNTNGSIRTNSADLALAPATLINDHGTITDSGTGTLSVTTGSLSNNGGTIATNGALDVQAGAVSNQGGKLSAQSQATLNVASLDNSAGGYVGAQGVAITDQGALNNAGGTVAASGALTVSAGAIANAGGAIKNAGTQATRVSATQALDNTQGGLIGGNGEVSVSGGSVDNSGGTVVAGGTAVVQSGSTLRNAAGRVQAKGSAAVTAAGAITNTGGQIEADGASATLQVTGASLDNTNGRIANAGSGATTVGAASITNANTGGVAGAGTIGGNGDVTVSGQTLSNTQGGQIVAGHDLTLATTRSVNNSGGTLSAANNVTANAAGAAVVNQAGSIRGNGAVSLNVASLDNTSGKIGNDAGSGGSVAMTTGSLANQGGAIGSDRNLSVTTGQLSGDGRIIAGGDGAITIHGNYTHSAANQIQANHNLTFTTTGTLTNQGTLAAVNALTVNAASVDNRAGADLNSASTAVNAGGAITNAGRIEGDTVSTQSGSFANTGTVIGNNVTLNARAISNTGASAALAAATQLNLYASDSLSNTGGATLFSLGDINIAANGARDGNGLLANRSNLVNNDQSTIEAQGNLEIATQTLNNTRPAPTVQTVTTGTSTAHETKRGKYIACATMNAAPHGGCTQAVWNSGYKTPIDATFSTSQIVSQTSGPNPVDNVLVVNVNGQNQTIYYNAITNNGNGTVSVNYWDAYDPHTNYVPSTEYATRSDGHNGYQRVEIARDTTTTTQQDQVSGGSAPQAQLLSGRNMTLANVGTINNNYSAIAAGGSIRIGTSQQGGAVGSGNYGGTTVNNVGRTLYQYQTQNVVSTYAWNEGTNEDVGAVAQAPSVLPPVAIGGTGGTLIANNAVQINATNLNNTNVAAASSATGATGGTLGANQSASGVATSGQQTVGAASAQQPAVNAPQSVAGSNGALNISLPTSGLFSFRTAPGQPYLIATDPRLTSYTKFISSDYMLSALNLNPQQVQKRLGDGFYEEKLVRDQITQLTGRVYLQGYGNNEDQYRALMASGVNAAKQFSLVPGIALTAAQMDALTSDIVWLVSQTVKLPDGSTQQVLAPVVYLAHTHANDLQPTGALIAADDVQIHAVGSATNSGVIKGGTQTVITATDIVNRGGTIASDKAHGTTVVSATHDILNASGEISGNRVAAQAGHDIVNTTLVDTVGATAVAGNSRANVTLVGRQGSIASTGDLLVRAGNDLTVHGANIAAGGNAQVTAGHDILVDAVQSTTSQSVTKNSQHHWEADSTTHQGSTISAGGSLAMQSGNDTTFKGAKVSAGQDLVVVAGGDLTATTVTDTSKYNNVAADDKARKESSRTYDETVAGTTFTAGRDATFAAVNANAGGQARTDGKGNVTFIGSSVTAGTAQQDNTSTASAAGNPEHMTVGRVDPTGTRSGASTKAGGVTIVADRNVTLAEAREVHDSTRSVSSESGSALSSKSASSSDAMHLDVGAGSSVSGNSVRVQAGNDLTVRNSAVVGSGDVSLNAVGGNVLITAGQNVRDESHSFEQKQSGFSGTGGVGIAYGHSGANGRSELHEVTQSDARSTVGSTGGNVSISAGKDAAIIGSDVMAGSTGGATGNIDVRAQNIRIEAGQDHAWSSSSQEAHSSGISVGLVGTPLDTLRNQREAQRDPSKVNRVRNSLNEVGAGALDTPQLAIGFNARGSRSQTSSESLTHSASQLTASGDIRLRATGNGATDANGRAASGDITVTGSTLSAGGTAALDAQRSVVLQASTDTYQESSSASSSGSHFSTAGPSWGDLGRNVGGGPNSSGVGLAPYGSAHSADNAAGNSSRQNASVVIGKSVQVQARTGDITVSGSGISALSDVDLLAKQGKVDIVAGNDTSSRHEDHSDRTIGDLGGNGYSGTVGVRSASSTLDTAKSQQSTIRSQVSSAAGNVTIAARDDVTVHGADVSAGGDLKVTGRNVLLDAGQDAERSRQTESSSQYGVTLAMSGYAVSIAQSVEQAGRAVEQHKDPRVAALYLAQAALMGYNAAGNPGLNSQNGSAIQVQAAAQPQAQSSAIVKATLSIGGGSSSSESNANATVNQGSTLRAGQNVSITATGKDASGNVVDGDIVARGSSISGRNVSLDAARDITLESRQDNTHQDSKSGGSNASIGVGVALGGNQTGFTLELAAGFNRAHADGDAVTHVNSSVNAADTLTLNAGRDANLRGAQASGNTVNATVGRNLNVESRQDTDNYASRSESGGAQVSLCFPPFCYGSTFSGNANVAEGKTDSTYASVVHQSGIAAGTGGYNINVKGNTDLVGGVISSTAAPSKNVLRTGTLTTRDVENHAAYSSEQSSVSVSYTSANPLNSEAVPTPMQQGVSNLASNAVGNAQGPIAGNASGTTRSAISAGTVVITDNAGQVAKTGKDAEATVAGLNRDTEHANDGAIGKIFDKQKVEEQQEIARLQAQVVQQAAPILYNKVGSMLEGQPPEVKVAVHALIGGLISRAMGGEFVAGAAGTGAAELAMVTFGKQLLAIDGLSEGDRKALVQLVGMAVSGMAAGAAGGSTAGVAAAAGTAQIAVQNNFLAHEQREQRKKDLAACKSARECDAVTAAWDAISKKQQADAQACISSDSCKVVLNVLVWPAIESALNEAKAECAPPRMCSAQAQEDINQLQHLWNQKDAIQSFYEVEKFVAEFVAVGKGITVAIGAVSKAVEIARGLRAADEAAKLTAGDTASTLIKGLPDRLLADNIAGDGMILHPIKISPEVLSVTAQQPYKEGQLITNAGRAVTKHPEYFGFDSTQELRKVYRTDTQLNELAANSIREILRDGARTTGSGGRYPNGWVTYTLPDGRAASWGASGDFIGFRGISK</sequence>
<dbReference type="InterPro" id="IPR012334">
    <property type="entry name" value="Pectin_lyas_fold"/>
</dbReference>
<dbReference type="Pfam" id="PF13332">
    <property type="entry name" value="Fil_haemagg_2"/>
    <property type="match status" value="5"/>
</dbReference>
<dbReference type="GO" id="GO:0003824">
    <property type="term" value="F:catalytic activity"/>
    <property type="evidence" value="ECO:0007669"/>
    <property type="project" value="UniProtKB-ARBA"/>
</dbReference>
<reference evidence="3 4" key="1">
    <citation type="journal article" date="2002" name="Nature">
        <title>Genome sequence of the plant pathogen Ralstonia solanacearum.</title>
        <authorList>
            <person name="Salanoubat M."/>
            <person name="Genin S."/>
            <person name="Artiguenave F."/>
            <person name="Gouzy J."/>
            <person name="Mangenot S."/>
            <person name="Arlat M."/>
            <person name="Billault A."/>
            <person name="Brottier P."/>
            <person name="Camus J.C."/>
            <person name="Cattolico L."/>
            <person name="Chandler M."/>
            <person name="Choisne N."/>
            <person name="Claudel-Renard C."/>
            <person name="Cunnac S."/>
            <person name="Demange N."/>
            <person name="Gaspin C."/>
            <person name="Lavie M."/>
            <person name="Moisan A."/>
            <person name="Robert C."/>
            <person name="Saurin W."/>
            <person name="Schiex T."/>
            <person name="Siguier P."/>
            <person name="Thebault P."/>
            <person name="Whalen M."/>
            <person name="Wincker P."/>
            <person name="Levy M."/>
            <person name="Weissenbach J."/>
            <person name="Boucher C.A."/>
        </authorList>
    </citation>
    <scope>NUCLEOTIDE SEQUENCE [LARGE SCALE GENOMIC DNA]</scope>
    <source>
        <strain evidence="4">ATCC BAA-1114 / GMI1000</strain>
    </source>
</reference>
<feature type="region of interest" description="Disordered" evidence="1">
    <location>
        <begin position="2049"/>
        <end position="2089"/>
    </location>
</feature>
<protein>
    <submittedName>
        <fullName evidence="3">Probable hemagglutinin-related protein</fullName>
    </submittedName>
</protein>
<name>Q8Y106_RALN1</name>
<dbReference type="eggNOG" id="COG3210">
    <property type="taxonomic scope" value="Bacteria"/>
</dbReference>
<dbReference type="EMBL" id="AL646052">
    <property type="protein sequence ID" value="CAD14589.1"/>
    <property type="molecule type" value="Genomic_DNA"/>
</dbReference>
<feature type="region of interest" description="Disordered" evidence="1">
    <location>
        <begin position="2526"/>
        <end position="2547"/>
    </location>
</feature>
<dbReference type="InterPro" id="IPR025157">
    <property type="entry name" value="Hemagglutinin_rpt"/>
</dbReference>
<dbReference type="InterPro" id="IPR010069">
    <property type="entry name" value="CdiA_FHA1_rpt"/>
</dbReference>
<evidence type="ECO:0000256" key="1">
    <source>
        <dbReference type="SAM" id="MobiDB-lite"/>
    </source>
</evidence>
<feature type="compositionally biased region" description="Polar residues" evidence="1">
    <location>
        <begin position="2049"/>
        <end position="2062"/>
    </location>
</feature>
<evidence type="ECO:0000313" key="3">
    <source>
        <dbReference type="EMBL" id="CAD14589.1"/>
    </source>
</evidence>
<proteinExistence type="predicted"/>
<organism evidence="3 4">
    <name type="scientific">Ralstonia nicotianae (strain ATCC BAA-1114 / GMI1000)</name>
    <name type="common">Ralstonia solanacearum</name>
    <dbReference type="NCBI Taxonomy" id="267608"/>
    <lineage>
        <taxon>Bacteria</taxon>
        <taxon>Pseudomonadati</taxon>
        <taxon>Pseudomonadota</taxon>
        <taxon>Betaproteobacteria</taxon>
        <taxon>Burkholderiales</taxon>
        <taxon>Burkholderiaceae</taxon>
        <taxon>Ralstonia</taxon>
        <taxon>Ralstonia solanacearum species complex</taxon>
    </lineage>
</organism>
<gene>
    <name evidence="3" type="ordered locus">RSc0887</name>
</gene>